<feature type="compositionally biased region" description="Basic and acidic residues" evidence="1">
    <location>
        <begin position="365"/>
        <end position="374"/>
    </location>
</feature>
<feature type="compositionally biased region" description="Polar residues" evidence="1">
    <location>
        <begin position="236"/>
        <end position="246"/>
    </location>
</feature>
<reference evidence="2 3" key="1">
    <citation type="submission" date="2018-11" db="EMBL/GenBank/DDBJ databases">
        <authorList>
            <consortium name="Pathogen Informatics"/>
        </authorList>
    </citation>
    <scope>NUCLEOTIDE SEQUENCE [LARGE SCALE GENOMIC DNA]</scope>
</reference>
<keyword evidence="3" id="KW-1185">Reference proteome</keyword>
<sequence length="962" mass="107802">MFPSTSKGSRATATSLATGGRTLHAEQSVGGKHLIEKTERRGIVTVGGPALPARRSDVFNQAEYEALSPESPVVITPEPLSDEPEWWRKDETQFKTRTSSTAAVPAMMSTVFNRQADDPSTSTRVEVRTSEESKYTSARMEESYATQKPSSSGRADMKKSLVRRHGSGTVPHHGETLLNSDVEGCEPSTSNSDVIMKRTLKKSKKYLSSDSSSESDKDQPPSAARLHSSDARRSLSPHSFRSVSPRSTKKKLKKGSLVVKHVKEAVIKSGLSKMDLSRELLAKQISEIIEEERCKLPPEEAKQLKRPLSPATLDVVIQDLMQHHISEDSSPNRELFASKLLGTDLFSKLFFRAGKCVFKHYEEMDDMSKKDKGKSSSQRRKLAGSRKRDTELLRGIRKSREIQKHRDAVKAAREPTEAEKAAAAERAKLEAMPWLARATFKPIVQQGSSSRFVIPKKSSAVGTGRQDFSRDSSKLSRHSDSDAKYHPDKGRESSQKSSLNIEKTEVMKSSRSAEGLDKERATIFREQRSPNKPEEVAVAFSFAVIPKSGLHKAKVKHIWPLKRWRSAAISLEEPVDFSSHHFVEEREFVTHSSASGGSHVHEDVADSRSRFERKIEEKSKPIHTEPSVPLTKAECASATEAELAALALQEELFRSEQVSPDDQFDALRYLAAMPESEFQVGSDAVEASTSNVTQIEVLPSKTEAPASIAVPPKLFSPARSRDDQFEQVDWTRIEPVPQPFFAADFDTDPWRLPLPTTEPLTPKHVLESPQTATVVSSSSLYSTLQEELDIIVRDTLGDTAYDRTIPSSHETAQPKSERFEWPKATVPVRSYALDVILPKFSCDKSRIPIIDMCRCERCRTRCAYFCDEEEWKYLYDRAVLQRNRQGSIERNEENLTEEECSTSFSMKKSAAERSETTSNKSNQNTHREEKVISVAGYFRKDPDSRMNCLETVCERITEQQSA</sequence>
<feature type="compositionally biased region" description="Polar residues" evidence="1">
    <location>
        <begin position="144"/>
        <end position="153"/>
    </location>
</feature>
<proteinExistence type="predicted"/>
<feature type="region of interest" description="Disordered" evidence="1">
    <location>
        <begin position="113"/>
        <end position="255"/>
    </location>
</feature>
<evidence type="ECO:0000313" key="2">
    <source>
        <dbReference type="EMBL" id="VDK45268.1"/>
    </source>
</evidence>
<organism evidence="2 3">
    <name type="scientific">Cylicostephanus goldi</name>
    <name type="common">Nematode worm</name>
    <dbReference type="NCBI Taxonomy" id="71465"/>
    <lineage>
        <taxon>Eukaryota</taxon>
        <taxon>Metazoa</taxon>
        <taxon>Ecdysozoa</taxon>
        <taxon>Nematoda</taxon>
        <taxon>Chromadorea</taxon>
        <taxon>Rhabditida</taxon>
        <taxon>Rhabditina</taxon>
        <taxon>Rhabditomorpha</taxon>
        <taxon>Strongyloidea</taxon>
        <taxon>Strongylidae</taxon>
        <taxon>Cylicostephanus</taxon>
    </lineage>
</organism>
<feature type="compositionally biased region" description="Polar residues" evidence="1">
    <location>
        <begin position="1"/>
        <end position="17"/>
    </location>
</feature>
<feature type="compositionally biased region" description="Basic and acidic residues" evidence="1">
    <location>
        <begin position="467"/>
        <end position="494"/>
    </location>
</feature>
<feature type="compositionally biased region" description="Basic and acidic residues" evidence="1">
    <location>
        <begin position="386"/>
        <end position="424"/>
    </location>
</feature>
<feature type="non-terminal residue" evidence="2">
    <location>
        <position position="962"/>
    </location>
</feature>
<gene>
    <name evidence="2" type="ORF">CGOC_LOCUS480</name>
</gene>
<feature type="compositionally biased region" description="Basic and acidic residues" evidence="1">
    <location>
        <begin position="125"/>
        <end position="142"/>
    </location>
</feature>
<dbReference type="AlphaFoldDB" id="A0A3P6RTK9"/>
<feature type="region of interest" description="Disordered" evidence="1">
    <location>
        <begin position="891"/>
        <end position="927"/>
    </location>
</feature>
<evidence type="ECO:0000313" key="3">
    <source>
        <dbReference type="Proteomes" id="UP000271889"/>
    </source>
</evidence>
<evidence type="ECO:0000256" key="1">
    <source>
        <dbReference type="SAM" id="MobiDB-lite"/>
    </source>
</evidence>
<feature type="compositionally biased region" description="Basic and acidic residues" evidence="1">
    <location>
        <begin position="599"/>
        <end position="613"/>
    </location>
</feature>
<feature type="region of interest" description="Disordered" evidence="1">
    <location>
        <begin position="1"/>
        <end position="25"/>
    </location>
</feature>
<feature type="compositionally biased region" description="Polar residues" evidence="1">
    <location>
        <begin position="113"/>
        <end position="124"/>
    </location>
</feature>
<name>A0A3P6RTK9_CYLGO</name>
<protein>
    <submittedName>
        <fullName evidence="2">Uncharacterized protein</fullName>
    </submittedName>
</protein>
<accession>A0A3P6RTK9</accession>
<dbReference type="Proteomes" id="UP000271889">
    <property type="component" value="Unassembled WGS sequence"/>
</dbReference>
<feature type="region of interest" description="Disordered" evidence="1">
    <location>
        <begin position="455"/>
        <end position="516"/>
    </location>
</feature>
<feature type="region of interest" description="Disordered" evidence="1">
    <location>
        <begin position="593"/>
        <end position="613"/>
    </location>
</feature>
<feature type="region of interest" description="Disordered" evidence="1">
    <location>
        <begin position="365"/>
        <end position="424"/>
    </location>
</feature>
<dbReference type="EMBL" id="UYRV01000696">
    <property type="protein sequence ID" value="VDK45268.1"/>
    <property type="molecule type" value="Genomic_DNA"/>
</dbReference>